<keyword evidence="3" id="KW-1185">Reference proteome</keyword>
<feature type="compositionally biased region" description="Basic and acidic residues" evidence="1">
    <location>
        <begin position="195"/>
        <end position="204"/>
    </location>
</feature>
<protein>
    <submittedName>
        <fullName evidence="2">Uncharacterized protein</fullName>
    </submittedName>
</protein>
<feature type="compositionally biased region" description="Acidic residues" evidence="1">
    <location>
        <begin position="182"/>
        <end position="194"/>
    </location>
</feature>
<name>A0A517KY74_9PEZI</name>
<dbReference type="AlphaFoldDB" id="A0A517KY74"/>
<dbReference type="EMBL" id="CP042185">
    <property type="protein sequence ID" value="QDS68339.1"/>
    <property type="molecule type" value="Genomic_DNA"/>
</dbReference>
<evidence type="ECO:0000313" key="3">
    <source>
        <dbReference type="Proteomes" id="UP000316270"/>
    </source>
</evidence>
<proteinExistence type="predicted"/>
<feature type="region of interest" description="Disordered" evidence="1">
    <location>
        <begin position="1"/>
        <end position="22"/>
    </location>
</feature>
<evidence type="ECO:0000313" key="2">
    <source>
        <dbReference type="EMBL" id="QDS68339.1"/>
    </source>
</evidence>
<accession>A0A517KY74</accession>
<feature type="region of interest" description="Disordered" evidence="1">
    <location>
        <begin position="179"/>
        <end position="204"/>
    </location>
</feature>
<organism evidence="2 3">
    <name type="scientific">Venturia effusa</name>
    <dbReference type="NCBI Taxonomy" id="50376"/>
    <lineage>
        <taxon>Eukaryota</taxon>
        <taxon>Fungi</taxon>
        <taxon>Dikarya</taxon>
        <taxon>Ascomycota</taxon>
        <taxon>Pezizomycotina</taxon>
        <taxon>Dothideomycetes</taxon>
        <taxon>Pleosporomycetidae</taxon>
        <taxon>Venturiales</taxon>
        <taxon>Venturiaceae</taxon>
        <taxon>Venturia</taxon>
    </lineage>
</organism>
<evidence type="ECO:0000256" key="1">
    <source>
        <dbReference type="SAM" id="MobiDB-lite"/>
    </source>
</evidence>
<dbReference type="Proteomes" id="UP000316270">
    <property type="component" value="Chromosome 1"/>
</dbReference>
<dbReference type="OrthoDB" id="3930059at2759"/>
<sequence>MSGNADRNNGHDALNNTHQAGVEGANDLVTPLIGRDWDEVPGTSINRELIADEDIPESSIGSPLISTNQGLYNNISLSGSTIVLSEATDSTITQNDCSTESDGSPYGTDMTDGQILPGRAHTPPHLEWIIGTCPRQYRPIHPLPDSDGDEDSVFVTAPNSPDIEDMDLLEFIKYLENRYPDTPEDCSDTQDPDVPEDRTETPPPEDRMITIAFIGKDVRAATGSMIPQLDASGRPTHFVNGNGIPYASGIFMFQSCILNITKCIRQNQYRHSQHALYEFCTLYTNAVSMTKYKQVHTQVAARKEKDESGYMSISQDDVVHDCIQDHVQESLWLAEAAYDFLESTPFVKNGADKVEDALVEGLQVLKIAVEKVKVMETTWRNWKEIEPLLQEMAQAVYELGIVCKGLL</sequence>
<gene>
    <name evidence="2" type="ORF">FKW77_010705</name>
</gene>
<reference evidence="2 3" key="1">
    <citation type="submission" date="2019-07" db="EMBL/GenBank/DDBJ databases">
        <title>Finished genome of Venturia effusa.</title>
        <authorList>
            <person name="Young C.A."/>
            <person name="Cox M.P."/>
            <person name="Ganley A.R.D."/>
            <person name="David W.J."/>
        </authorList>
    </citation>
    <scope>NUCLEOTIDE SEQUENCE [LARGE SCALE GENOMIC DNA]</scope>
    <source>
        <strain evidence="3">albino</strain>
    </source>
</reference>